<dbReference type="PANTHER" id="PTHR33116">
    <property type="entry name" value="REVERSE TRANSCRIPTASE ZINC-BINDING DOMAIN-CONTAINING PROTEIN-RELATED-RELATED"/>
    <property type="match status" value="1"/>
</dbReference>
<organism evidence="1 2">
    <name type="scientific">Carya illinoinensis</name>
    <name type="common">Pecan</name>
    <dbReference type="NCBI Taxonomy" id="32201"/>
    <lineage>
        <taxon>Eukaryota</taxon>
        <taxon>Viridiplantae</taxon>
        <taxon>Streptophyta</taxon>
        <taxon>Embryophyta</taxon>
        <taxon>Tracheophyta</taxon>
        <taxon>Spermatophyta</taxon>
        <taxon>Magnoliopsida</taxon>
        <taxon>eudicotyledons</taxon>
        <taxon>Gunneridae</taxon>
        <taxon>Pentapetalae</taxon>
        <taxon>rosids</taxon>
        <taxon>fabids</taxon>
        <taxon>Fagales</taxon>
        <taxon>Juglandaceae</taxon>
        <taxon>Carya</taxon>
    </lineage>
</organism>
<comment type="caution">
    <text evidence="1">The sequence shown here is derived from an EMBL/GenBank/DDBJ whole genome shotgun (WGS) entry which is preliminary data.</text>
</comment>
<dbReference type="Proteomes" id="UP000811246">
    <property type="component" value="Chromosome 1"/>
</dbReference>
<dbReference type="AlphaFoldDB" id="A0A922K6R6"/>
<dbReference type="EMBL" id="CM031825">
    <property type="protein sequence ID" value="KAG6732890.1"/>
    <property type="molecule type" value="Genomic_DNA"/>
</dbReference>
<evidence type="ECO:0000313" key="1">
    <source>
        <dbReference type="EMBL" id="KAG6732890.1"/>
    </source>
</evidence>
<reference evidence="1" key="1">
    <citation type="submission" date="2021-01" db="EMBL/GenBank/DDBJ databases">
        <authorList>
            <person name="Lovell J.T."/>
            <person name="Bentley N."/>
            <person name="Bhattarai G."/>
            <person name="Jenkins J.W."/>
            <person name="Sreedasyam A."/>
            <person name="Alarcon Y."/>
            <person name="Bock C."/>
            <person name="Boston L."/>
            <person name="Carlson J."/>
            <person name="Cervantes K."/>
            <person name="Clermont K."/>
            <person name="Krom N."/>
            <person name="Kubenka K."/>
            <person name="Mamidi S."/>
            <person name="Mattison C."/>
            <person name="Monteros M."/>
            <person name="Pisani C."/>
            <person name="Plott C."/>
            <person name="Rajasekar S."/>
            <person name="Rhein H.S."/>
            <person name="Rohla C."/>
            <person name="Song M."/>
            <person name="Hilaire R.S."/>
            <person name="Shu S."/>
            <person name="Wells L."/>
            <person name="Wang X."/>
            <person name="Webber J."/>
            <person name="Heerema R.J."/>
            <person name="Klein P."/>
            <person name="Conner P."/>
            <person name="Grauke L."/>
            <person name="Grimwood J."/>
            <person name="Schmutz J."/>
            <person name="Randall J.J."/>
        </authorList>
    </citation>
    <scope>NUCLEOTIDE SEQUENCE</scope>
    <source>
        <tissue evidence="1">Leaf</tissue>
    </source>
</reference>
<accession>A0A922K6R6</accession>
<sequence>MYLSKGGRITLIKSTLSNLPTYFLSLFPLPVGVAARIKKLQRDFLWGGLRDEFKFHLVKWEQVYRPISGGGLGVRQLRVFNRALLGKWLWQYSREPDSLWKLLVEKKYGGLWGDWCTREARGAYGVGLWKHIRRGWGAFSSFTKFHLGTGSRVKFWSDVWCGDRALKDLFPLLFQLASAKNVSVEEVMEVAEGQLLWNVNFSRRGKTGK</sequence>
<evidence type="ECO:0000313" key="2">
    <source>
        <dbReference type="Proteomes" id="UP000811246"/>
    </source>
</evidence>
<dbReference type="PANTHER" id="PTHR33116:SF78">
    <property type="entry name" value="OS12G0587133 PROTEIN"/>
    <property type="match status" value="1"/>
</dbReference>
<protein>
    <submittedName>
        <fullName evidence="1">Uncharacterized protein</fullName>
    </submittedName>
</protein>
<gene>
    <name evidence="1" type="ORF">I3842_01G199300</name>
</gene>
<proteinExistence type="predicted"/>
<name>A0A922K6R6_CARIL</name>